<dbReference type="EMBL" id="CP134878">
    <property type="protein sequence ID" value="WNM18047.1"/>
    <property type="molecule type" value="Genomic_DNA"/>
</dbReference>
<dbReference type="EMBL" id="CP134890">
    <property type="protein sequence ID" value="WNM22099.1"/>
    <property type="molecule type" value="Genomic_DNA"/>
</dbReference>
<dbReference type="PANTHER" id="PTHR39176:SF1">
    <property type="entry name" value="PERIPLASMIC PROTEIN"/>
    <property type="match status" value="1"/>
</dbReference>
<reference evidence="2 4" key="1">
    <citation type="submission" date="2023-09" db="EMBL/GenBank/DDBJ databases">
        <title>Flavobacterium sp. a novel bacteria isolate from Pepper rhizosphere.</title>
        <authorList>
            <person name="Peng Y."/>
            <person name="Lee J."/>
        </authorList>
    </citation>
    <scope>NUCLEOTIDE SEQUENCE</scope>
    <source>
        <strain evidence="2">PMR2A8</strain>
        <strain evidence="3 4">PMTSA4</strain>
    </source>
</reference>
<keyword evidence="4" id="KW-1185">Reference proteome</keyword>
<feature type="domain" description="Lysozyme inhibitor LprI-like N-terminal" evidence="1">
    <location>
        <begin position="19"/>
        <end position="105"/>
    </location>
</feature>
<dbReference type="PANTHER" id="PTHR39176">
    <property type="entry name" value="PERIPLASMIC PROTEIN-RELATED"/>
    <property type="match status" value="1"/>
</dbReference>
<evidence type="ECO:0000313" key="3">
    <source>
        <dbReference type="EMBL" id="WNM22099.1"/>
    </source>
</evidence>
<proteinExistence type="predicted"/>
<dbReference type="Proteomes" id="UP001304515">
    <property type="component" value="Chromosome"/>
</dbReference>
<sequence>MRNSILLLLLLIGGVVVGQTQKEMNDSAFVAYEKADAELNKVYQELVAQLDAEETKLLITAQRYWIGYRDAHCEFEKKPSEGGSIQPLVYATCLTEVTEQRIKELKASLLSRKER</sequence>
<accession>A0AA96F1Q6</accession>
<protein>
    <submittedName>
        <fullName evidence="2">Lysozyme inhibitor LprI family protein</fullName>
    </submittedName>
</protein>
<gene>
    <name evidence="3" type="ORF">RN605_01780</name>
    <name evidence="2" type="ORF">RN608_08480</name>
</gene>
<name>A0AA96EW54_9FLAO</name>
<dbReference type="InterPro" id="IPR009739">
    <property type="entry name" value="LprI-like_N"/>
</dbReference>
<evidence type="ECO:0000313" key="4">
    <source>
        <dbReference type="Proteomes" id="UP001304515"/>
    </source>
</evidence>
<organism evidence="2">
    <name type="scientific">Flavobacterium capsici</name>
    <dbReference type="NCBI Taxonomy" id="3075618"/>
    <lineage>
        <taxon>Bacteria</taxon>
        <taxon>Pseudomonadati</taxon>
        <taxon>Bacteroidota</taxon>
        <taxon>Flavobacteriia</taxon>
        <taxon>Flavobacteriales</taxon>
        <taxon>Flavobacteriaceae</taxon>
        <taxon>Flavobacterium</taxon>
    </lineage>
</organism>
<evidence type="ECO:0000313" key="2">
    <source>
        <dbReference type="EMBL" id="WNM18047.1"/>
    </source>
</evidence>
<dbReference type="Pfam" id="PF07007">
    <property type="entry name" value="LprI"/>
    <property type="match status" value="1"/>
</dbReference>
<dbReference type="RefSeq" id="WP_313321697.1">
    <property type="nucleotide sequence ID" value="NZ_CP134878.1"/>
</dbReference>
<accession>A0AA96EW54</accession>
<evidence type="ECO:0000259" key="1">
    <source>
        <dbReference type="Pfam" id="PF07007"/>
    </source>
</evidence>
<dbReference type="KEGG" id="fcj:RN605_01780"/>
<dbReference type="AlphaFoldDB" id="A0AA96EW54"/>
<dbReference type="Gene3D" id="1.20.1270.180">
    <property type="match status" value="1"/>
</dbReference>